<dbReference type="RefSeq" id="WP_343903664.1">
    <property type="nucleotide sequence ID" value="NZ_BAAAIS010000002.1"/>
</dbReference>
<evidence type="ECO:0000313" key="2">
    <source>
        <dbReference type="EMBL" id="MFD1834299.1"/>
    </source>
</evidence>
<proteinExistence type="predicted"/>
<name>A0ABW4PU24_9MICO</name>
<feature type="region of interest" description="Disordered" evidence="1">
    <location>
        <begin position="287"/>
        <end position="313"/>
    </location>
</feature>
<protein>
    <submittedName>
        <fullName evidence="2">Uncharacterized protein</fullName>
    </submittedName>
</protein>
<accession>A0ABW4PU24</accession>
<dbReference type="EMBL" id="JBHUFL010000002">
    <property type="protein sequence ID" value="MFD1834299.1"/>
    <property type="molecule type" value="Genomic_DNA"/>
</dbReference>
<evidence type="ECO:0000313" key="3">
    <source>
        <dbReference type="Proteomes" id="UP001597280"/>
    </source>
</evidence>
<gene>
    <name evidence="2" type="ORF">ACFSDA_04335</name>
</gene>
<evidence type="ECO:0000256" key="1">
    <source>
        <dbReference type="SAM" id="MobiDB-lite"/>
    </source>
</evidence>
<comment type="caution">
    <text evidence="2">The sequence shown here is derived from an EMBL/GenBank/DDBJ whole genome shotgun (WGS) entry which is preliminary data.</text>
</comment>
<reference evidence="3" key="1">
    <citation type="journal article" date="2019" name="Int. J. Syst. Evol. Microbiol.">
        <title>The Global Catalogue of Microorganisms (GCM) 10K type strain sequencing project: providing services to taxonomists for standard genome sequencing and annotation.</title>
        <authorList>
            <consortium name="The Broad Institute Genomics Platform"/>
            <consortium name="The Broad Institute Genome Sequencing Center for Infectious Disease"/>
            <person name="Wu L."/>
            <person name="Ma J."/>
        </authorList>
    </citation>
    <scope>NUCLEOTIDE SEQUENCE [LARGE SCALE GENOMIC DNA]</scope>
    <source>
        <strain evidence="3">JCM 11650</strain>
    </source>
</reference>
<sequence>MTISAGATIRPVTDPARGLHDGHLHLDDSIDRVVVTDVDLDGYLETPHRRLPVDTAAVAAQPLDPAVARTLGVIQRLEGSALAESRAMLATWTGNEARVTAFLATWLVERYWQARALRDVLTLDDPVERPRPLAAAGPATTLRRIHVARVQPLLSPLWTVLAGEAVTAGHMMRLAIQETWLREALTLLAGRLDGEARRVALEVAGRHDDAIAFLRAEATARVTRSRREAIAARLVLTLDDPLHGGGVPDPDLPAALAELGADPADLAALDRARHDLTRLLPGADLPLGPSSRVSARTRAALPSLTARDSGTGA</sequence>
<organism evidence="2 3">
    <name type="scientific">Brachybacterium rhamnosum</name>
    <dbReference type="NCBI Taxonomy" id="173361"/>
    <lineage>
        <taxon>Bacteria</taxon>
        <taxon>Bacillati</taxon>
        <taxon>Actinomycetota</taxon>
        <taxon>Actinomycetes</taxon>
        <taxon>Micrococcales</taxon>
        <taxon>Dermabacteraceae</taxon>
        <taxon>Brachybacterium</taxon>
    </lineage>
</organism>
<keyword evidence="3" id="KW-1185">Reference proteome</keyword>
<dbReference type="Proteomes" id="UP001597280">
    <property type="component" value="Unassembled WGS sequence"/>
</dbReference>